<evidence type="ECO:0000256" key="1">
    <source>
        <dbReference type="SAM" id="Phobius"/>
    </source>
</evidence>
<dbReference type="AlphaFoldDB" id="A0A0B7MGS3"/>
<reference evidence="4" key="1">
    <citation type="submission" date="2015-01" db="EMBL/GenBank/DDBJ databases">
        <authorList>
            <person name="Manzoor Shahid"/>
            <person name="Zubair Saima"/>
        </authorList>
    </citation>
    <scope>NUCLEOTIDE SEQUENCE [LARGE SCALE GENOMIC DNA]</scope>
    <source>
        <strain evidence="4">Sp3</strain>
    </source>
</reference>
<feature type="transmembrane region" description="Helical" evidence="1">
    <location>
        <begin position="48"/>
        <end position="67"/>
    </location>
</feature>
<feature type="transmembrane region" description="Helical" evidence="1">
    <location>
        <begin position="204"/>
        <end position="222"/>
    </location>
</feature>
<keyword evidence="4" id="KW-1185">Reference proteome</keyword>
<keyword evidence="1" id="KW-0812">Transmembrane</keyword>
<feature type="transmembrane region" description="Helical" evidence="1">
    <location>
        <begin position="228"/>
        <end position="251"/>
    </location>
</feature>
<dbReference type="GO" id="GO:0004175">
    <property type="term" value="F:endopeptidase activity"/>
    <property type="evidence" value="ECO:0007669"/>
    <property type="project" value="UniProtKB-ARBA"/>
</dbReference>
<gene>
    <name evidence="3" type="ORF">SSCH_1040007</name>
</gene>
<dbReference type="InterPro" id="IPR003675">
    <property type="entry name" value="Rce1/LyrA-like_dom"/>
</dbReference>
<evidence type="ECO:0000313" key="3">
    <source>
        <dbReference type="EMBL" id="CEO87428.1"/>
    </source>
</evidence>
<evidence type="ECO:0000259" key="2">
    <source>
        <dbReference type="Pfam" id="PF02517"/>
    </source>
</evidence>
<accession>A0A0B7MGS3</accession>
<dbReference type="EMBL" id="CDRZ01000007">
    <property type="protein sequence ID" value="CEO87428.1"/>
    <property type="molecule type" value="Genomic_DNA"/>
</dbReference>
<proteinExistence type="predicted"/>
<organism evidence="3 4">
    <name type="scientific">Syntrophaceticus schinkii</name>
    <dbReference type="NCBI Taxonomy" id="499207"/>
    <lineage>
        <taxon>Bacteria</taxon>
        <taxon>Bacillati</taxon>
        <taxon>Bacillota</taxon>
        <taxon>Clostridia</taxon>
        <taxon>Thermoanaerobacterales</taxon>
        <taxon>Thermoanaerobacterales Family III. Incertae Sedis</taxon>
        <taxon>Syntrophaceticus</taxon>
    </lineage>
</organism>
<dbReference type="GO" id="GO:0080120">
    <property type="term" value="P:CAAX-box protein maturation"/>
    <property type="evidence" value="ECO:0007669"/>
    <property type="project" value="UniProtKB-ARBA"/>
</dbReference>
<feature type="transmembrane region" description="Helical" evidence="1">
    <location>
        <begin position="135"/>
        <end position="154"/>
    </location>
</feature>
<sequence>MMRERKMPKTFDDYQYHDLNLSAEDREQDIKRAKDESGSSTQQRNESMIPWVFLLGLAAAELAVGYWSIGFGMALHVTLLIASLIMAVISWYRWEINRTAGGSARREAGQPVQLEEELQDQSQVGGKAAFYGYRFYIGLALAPLIRILSLSIPLKGVAPQYFYLIPGIPLLAAIFVAAKMAGFRRSDIYLTQGSLQNLWKNWKVQLAIALLGFPLGFMEYSILHPEPIVSQLTPGAVMTASIILIIFTGLTEELTFRGIMKRATDDFLGERISVIYVSLVFSVLHITHLSALDVLFCFWGCPAFLIDCAPDKIPLRCHSRSWADQHQSIHYWTLFAGMNQKGANVLENN</sequence>
<protein>
    <recommendedName>
        <fullName evidence="2">CAAX prenyl protease 2/Lysostaphin resistance protein A-like domain-containing protein</fullName>
    </recommendedName>
</protein>
<dbReference type="Pfam" id="PF02517">
    <property type="entry name" value="Rce1-like"/>
    <property type="match status" value="1"/>
</dbReference>
<feature type="transmembrane region" description="Helical" evidence="1">
    <location>
        <begin position="272"/>
        <end position="292"/>
    </location>
</feature>
<feature type="transmembrane region" description="Helical" evidence="1">
    <location>
        <begin position="160"/>
        <end position="183"/>
    </location>
</feature>
<keyword evidence="1" id="KW-0472">Membrane</keyword>
<feature type="transmembrane region" description="Helical" evidence="1">
    <location>
        <begin position="73"/>
        <end position="92"/>
    </location>
</feature>
<keyword evidence="1" id="KW-1133">Transmembrane helix</keyword>
<feature type="domain" description="CAAX prenyl protease 2/Lysostaphin resistance protein A-like" evidence="2">
    <location>
        <begin position="238"/>
        <end position="299"/>
    </location>
</feature>
<dbReference type="Proteomes" id="UP000046155">
    <property type="component" value="Unassembled WGS sequence"/>
</dbReference>
<name>A0A0B7MGS3_9FIRM</name>
<evidence type="ECO:0000313" key="4">
    <source>
        <dbReference type="Proteomes" id="UP000046155"/>
    </source>
</evidence>